<proteinExistence type="predicted"/>
<reference evidence="4" key="1">
    <citation type="submission" date="2017-10" db="EMBL/GenBank/DDBJ databases">
        <authorList>
            <person name="Kravchenko I.K."/>
            <person name="Grouzdev D.S."/>
        </authorList>
    </citation>
    <scope>NUCLEOTIDE SEQUENCE [LARGE SCALE GENOMIC DNA]</scope>
    <source>
        <strain evidence="4">B2</strain>
    </source>
</reference>
<keyword evidence="4" id="KW-1185">Reference proteome</keyword>
<dbReference type="PROSITE" id="PS51318">
    <property type="entry name" value="TAT"/>
    <property type="match status" value="1"/>
</dbReference>
<dbReference type="GO" id="GO:0016787">
    <property type="term" value="F:hydrolase activity"/>
    <property type="evidence" value="ECO:0007669"/>
    <property type="project" value="UniProtKB-KW"/>
</dbReference>
<dbReference type="SMART" id="SM00849">
    <property type="entry name" value="Lactamase_B"/>
    <property type="match status" value="1"/>
</dbReference>
<accession>A0A2B8BBV6</accession>
<feature type="chain" id="PRO_5012948073" evidence="1">
    <location>
        <begin position="32"/>
        <end position="307"/>
    </location>
</feature>
<name>A0A2B8BBV6_9PROT</name>
<dbReference type="InterPro" id="IPR036866">
    <property type="entry name" value="RibonucZ/Hydroxyglut_hydro"/>
</dbReference>
<dbReference type="EMBL" id="PDKW01000042">
    <property type="protein sequence ID" value="PGH55405.1"/>
    <property type="molecule type" value="Genomic_DNA"/>
</dbReference>
<comment type="caution">
    <text evidence="3">The sequence shown here is derived from an EMBL/GenBank/DDBJ whole genome shotgun (WGS) entry which is preliminary data.</text>
</comment>
<dbReference type="CDD" id="cd07739">
    <property type="entry name" value="metallo-hydrolase-like_MBL-fold"/>
    <property type="match status" value="1"/>
</dbReference>
<dbReference type="AlphaFoldDB" id="A0A2B8BBV6"/>
<dbReference type="RefSeq" id="WP_098738121.1">
    <property type="nucleotide sequence ID" value="NZ_PDKW01000042.1"/>
</dbReference>
<sequence length="307" mass="31944">MITRRDLLATAAHALTLAGAATLLAPAGALAATPTPSAAPLNWRAFPAGDSGFFRAPVLLSGSREAILIDGGFTLSDGKALAEGIKATGKTLTTIYVSQSDPDYYFSLGPVRAAFPDARIIAASATVEAIKGNVEKKLAVWGPTLKENGPQTLADVVMPQPFDAAALMLEGQTIEIVDLQGMANRRYLWVPSLRAVFGGVLVTSGLHVWTADTPTAEARAAWVKALDAMAARNPAAVVAGHAAPGAASDATAIAYTKAYLLAFEEELAKAKTSADLIAAMKRRYPNAEKAISLEIGAKVATGEMKWG</sequence>
<dbReference type="OrthoDB" id="8441428at2"/>
<evidence type="ECO:0000256" key="1">
    <source>
        <dbReference type="SAM" id="SignalP"/>
    </source>
</evidence>
<dbReference type="PANTHER" id="PTHR42951">
    <property type="entry name" value="METALLO-BETA-LACTAMASE DOMAIN-CONTAINING"/>
    <property type="match status" value="1"/>
</dbReference>
<keyword evidence="3" id="KW-0378">Hydrolase</keyword>
<evidence type="ECO:0000313" key="3">
    <source>
        <dbReference type="EMBL" id="PGH55405.1"/>
    </source>
</evidence>
<feature type="signal peptide" evidence="1">
    <location>
        <begin position="1"/>
        <end position="31"/>
    </location>
</feature>
<gene>
    <name evidence="3" type="ORF">CRT60_19035</name>
</gene>
<keyword evidence="1" id="KW-0732">Signal</keyword>
<dbReference type="PANTHER" id="PTHR42951:SF14">
    <property type="entry name" value="METALLO-BETA-LACTAMASE SUPERFAMILY PROTEIN"/>
    <property type="match status" value="1"/>
</dbReference>
<protein>
    <submittedName>
        <fullName evidence="3">MBL fold metallo-hydrolase</fullName>
    </submittedName>
</protein>
<evidence type="ECO:0000313" key="4">
    <source>
        <dbReference type="Proteomes" id="UP000225379"/>
    </source>
</evidence>
<dbReference type="SUPFAM" id="SSF56281">
    <property type="entry name" value="Metallo-hydrolase/oxidoreductase"/>
    <property type="match status" value="1"/>
</dbReference>
<feature type="domain" description="Metallo-beta-lactamase" evidence="2">
    <location>
        <begin position="54"/>
        <end position="241"/>
    </location>
</feature>
<dbReference type="InterPro" id="IPR006311">
    <property type="entry name" value="TAT_signal"/>
</dbReference>
<dbReference type="Gene3D" id="3.60.15.10">
    <property type="entry name" value="Ribonuclease Z/Hydroxyacylglutathione hydrolase-like"/>
    <property type="match status" value="1"/>
</dbReference>
<evidence type="ECO:0000259" key="2">
    <source>
        <dbReference type="SMART" id="SM00849"/>
    </source>
</evidence>
<dbReference type="Proteomes" id="UP000225379">
    <property type="component" value="Unassembled WGS sequence"/>
</dbReference>
<organism evidence="3 4">
    <name type="scientific">Azospirillum palustre</name>
    <dbReference type="NCBI Taxonomy" id="2044885"/>
    <lineage>
        <taxon>Bacteria</taxon>
        <taxon>Pseudomonadati</taxon>
        <taxon>Pseudomonadota</taxon>
        <taxon>Alphaproteobacteria</taxon>
        <taxon>Rhodospirillales</taxon>
        <taxon>Azospirillaceae</taxon>
        <taxon>Azospirillum</taxon>
    </lineage>
</organism>
<dbReference type="InterPro" id="IPR001279">
    <property type="entry name" value="Metallo-B-lactamas"/>
</dbReference>
<dbReference type="InterPro" id="IPR050855">
    <property type="entry name" value="NDM-1-like"/>
</dbReference>